<dbReference type="EC" id="3.2.1.22" evidence="2 5"/>
<keyword evidence="4 5" id="KW-0326">Glycosidase</keyword>
<feature type="domain" description="Glycosyl hydrolase family 36 N-terminal" evidence="6">
    <location>
        <begin position="10"/>
        <end position="241"/>
    </location>
</feature>
<evidence type="ECO:0000256" key="4">
    <source>
        <dbReference type="ARBA" id="ARBA00023295"/>
    </source>
</evidence>
<dbReference type="PRINTS" id="PR00743">
    <property type="entry name" value="GLHYDRLASE36"/>
</dbReference>
<evidence type="ECO:0000256" key="3">
    <source>
        <dbReference type="ARBA" id="ARBA00022801"/>
    </source>
</evidence>
<dbReference type="InterPro" id="IPR038417">
    <property type="entry name" value="Alpga-gal_N_sf"/>
</dbReference>
<evidence type="ECO:0000259" key="6">
    <source>
        <dbReference type="Pfam" id="PF16875"/>
    </source>
</evidence>
<sequence>MSLAGPGLVLDYWGPTTLEVPMWAPPDPMPDFETLADIAPLECTSNGTRHVHQSELLIDHGDGLLGSTWVFDGHSLTEDIESVLAVHMRDETGSLRLTLHTAVRPDSDVVRRWSTIHNVSADRAVTLRRAWSGGWSVNAPHGARLSYLAGAWGREFDNLQVPLRYGTFSIGSRMGVTGHLFSPHMVFEPFDVRGEVSEGTAAIGVALAWSGSWEMVAEAHANARAWRVSAGVQSEALAIVLNPGESFQTPETLGVYSAAGAEGVRRAWHHYQRKVLARSVTPYHQPVVYNSWFATRFDVRSDHQRELARVAADLGAEVFVVDDGWFRGRDSERRGLGDWTPDLDRMPEGLTPLIEAVQKTGMRFGLWIEPEGVNPDSDLFREHPDWVYRACDRPLVSLRKQYVLDFGRPEVVEWIQETLRDLLTSYQISYLKWDMNRPVTDGGRPGDARSARWAIDHTQGYYRVLQMLRDEFPHVTIEGCAGGGGRVDPAVLALTDVVWPSDETGPRDRLMIQDGFLRAYPQHVMSSWVTDLLGTRDRAQTSLGFRFVTSMAGALGIGSDLLSWDHEKVKHGRDLVELYKSIRQIVHNSQVHTHGDPGMRGYTQEFLGEDGTIVLLTWAAGRDRPADAGRFTEWLLPARLFPKTVTADRRYRVRSTGEIFTGAVLRSDGLPIPWLVAPDADVLILDPLDERPT</sequence>
<dbReference type="CDD" id="cd14791">
    <property type="entry name" value="GH36"/>
    <property type="match status" value="1"/>
</dbReference>
<evidence type="ECO:0000256" key="5">
    <source>
        <dbReference type="PIRNR" id="PIRNR005536"/>
    </source>
</evidence>
<dbReference type="InterPro" id="IPR017853">
    <property type="entry name" value="GH"/>
</dbReference>
<dbReference type="InterPro" id="IPR002252">
    <property type="entry name" value="Glyco_hydro_36"/>
</dbReference>
<dbReference type="InterPro" id="IPR031704">
    <property type="entry name" value="Glyco_hydro_36_N"/>
</dbReference>
<dbReference type="Pfam" id="PF16875">
    <property type="entry name" value="Glyco_hydro_36N"/>
    <property type="match status" value="1"/>
</dbReference>
<reference evidence="7 8" key="1">
    <citation type="submission" date="2021-03" db="EMBL/GenBank/DDBJ databases">
        <title>Sequencing the genomes of 1000 actinobacteria strains.</title>
        <authorList>
            <person name="Klenk H.-P."/>
        </authorList>
    </citation>
    <scope>NUCLEOTIDE SEQUENCE [LARGE SCALE GENOMIC DNA]</scope>
    <source>
        <strain evidence="7 8">DSM 18824</strain>
    </source>
</reference>
<dbReference type="SUPFAM" id="SSF51445">
    <property type="entry name" value="(Trans)glycosidases"/>
    <property type="match status" value="1"/>
</dbReference>
<evidence type="ECO:0000256" key="2">
    <source>
        <dbReference type="ARBA" id="ARBA00012755"/>
    </source>
</evidence>
<gene>
    <name evidence="7" type="ORF">JOF29_007166</name>
</gene>
<dbReference type="InterPro" id="IPR050985">
    <property type="entry name" value="Alpha-glycosidase_related"/>
</dbReference>
<evidence type="ECO:0000256" key="1">
    <source>
        <dbReference type="ARBA" id="ARBA00001255"/>
    </source>
</evidence>
<organism evidence="7 8">
    <name type="scientific">Kribbella aluminosa</name>
    <dbReference type="NCBI Taxonomy" id="416017"/>
    <lineage>
        <taxon>Bacteria</taxon>
        <taxon>Bacillati</taxon>
        <taxon>Actinomycetota</taxon>
        <taxon>Actinomycetes</taxon>
        <taxon>Propionibacteriales</taxon>
        <taxon>Kribbellaceae</taxon>
        <taxon>Kribbella</taxon>
    </lineage>
</organism>
<proteinExistence type="inferred from homology"/>
<dbReference type="PANTHER" id="PTHR43053:SF3">
    <property type="entry name" value="ALPHA-GALACTOSIDASE C-RELATED"/>
    <property type="match status" value="1"/>
</dbReference>
<dbReference type="Gene3D" id="2.70.98.60">
    <property type="entry name" value="alpha-galactosidase from lactobacil brevis"/>
    <property type="match status" value="1"/>
</dbReference>
<evidence type="ECO:0000313" key="8">
    <source>
        <dbReference type="Proteomes" id="UP000755585"/>
    </source>
</evidence>
<dbReference type="PANTHER" id="PTHR43053">
    <property type="entry name" value="GLYCOSIDASE FAMILY 31"/>
    <property type="match status" value="1"/>
</dbReference>
<evidence type="ECO:0000313" key="7">
    <source>
        <dbReference type="EMBL" id="MBP2356056.1"/>
    </source>
</evidence>
<dbReference type="Proteomes" id="UP000755585">
    <property type="component" value="Unassembled WGS sequence"/>
</dbReference>
<dbReference type="Pfam" id="PF02065">
    <property type="entry name" value="Melibiase"/>
    <property type="match status" value="1"/>
</dbReference>
<accession>A0ABS4UWP8</accession>
<dbReference type="Gene3D" id="3.20.20.70">
    <property type="entry name" value="Aldolase class I"/>
    <property type="match status" value="1"/>
</dbReference>
<keyword evidence="3 5" id="KW-0378">Hydrolase</keyword>
<dbReference type="InterPro" id="IPR013785">
    <property type="entry name" value="Aldolase_TIM"/>
</dbReference>
<dbReference type="RefSeq" id="WP_209698633.1">
    <property type="nucleotide sequence ID" value="NZ_BAAAVU010000023.1"/>
</dbReference>
<comment type="catalytic activity">
    <reaction evidence="1 5">
        <text>Hydrolysis of terminal, non-reducing alpha-D-galactose residues in alpha-D-galactosides, including galactose oligosaccharides, galactomannans and galactolipids.</text>
        <dbReference type="EC" id="3.2.1.22"/>
    </reaction>
</comment>
<dbReference type="PIRSF" id="PIRSF005536">
    <property type="entry name" value="Agal"/>
    <property type="match status" value="1"/>
</dbReference>
<protein>
    <recommendedName>
        <fullName evidence="2 5">Alpha-galactosidase</fullName>
        <ecNumber evidence="2 5">3.2.1.22</ecNumber>
    </recommendedName>
</protein>
<dbReference type="GO" id="GO:0004557">
    <property type="term" value="F:alpha-galactosidase activity"/>
    <property type="evidence" value="ECO:0007669"/>
    <property type="project" value="UniProtKB-EC"/>
</dbReference>
<comment type="similarity">
    <text evidence="5">Belongs to the glycosyl hydrolase.</text>
</comment>
<name>A0ABS4UWP8_9ACTN</name>
<comment type="caution">
    <text evidence="7">The sequence shown here is derived from an EMBL/GenBank/DDBJ whole genome shotgun (WGS) entry which is preliminary data.</text>
</comment>
<keyword evidence="8" id="KW-1185">Reference proteome</keyword>
<dbReference type="EMBL" id="JAGINT010000002">
    <property type="protein sequence ID" value="MBP2356056.1"/>
    <property type="molecule type" value="Genomic_DNA"/>
</dbReference>